<keyword evidence="2" id="KW-1185">Reference proteome</keyword>
<dbReference type="Proteomes" id="UP000596381">
    <property type="component" value="Segment"/>
</dbReference>
<gene>
    <name evidence="1" type="ORF">vBKpMFBKp24_298</name>
</gene>
<protein>
    <submittedName>
        <fullName evidence="1">Uncharacterized protein</fullName>
    </submittedName>
</protein>
<organism evidence="1 2">
    <name type="scientific">Klebsiella phage vB_KpM_FBKp24</name>
    <dbReference type="NCBI Taxonomy" id="2801834"/>
    <lineage>
        <taxon>Viruses</taxon>
        <taxon>Duplodnaviria</taxon>
        <taxon>Heunggongvirae</taxon>
        <taxon>Uroviricota</taxon>
        <taxon>Caudoviricetes</taxon>
        <taxon>Chimalliviridae</taxon>
        <taxon>Maaswegvirus</taxon>
        <taxon>Maaswegvirus Kp24</taxon>
    </lineage>
</organism>
<accession>A0A7U0GBY0</accession>
<evidence type="ECO:0000313" key="1">
    <source>
        <dbReference type="EMBL" id="QQV92340.1"/>
    </source>
</evidence>
<dbReference type="EMBL" id="MW394391">
    <property type="protein sequence ID" value="QQV92340.1"/>
    <property type="molecule type" value="Genomic_DNA"/>
</dbReference>
<evidence type="ECO:0000313" key="2">
    <source>
        <dbReference type="Proteomes" id="UP000596381"/>
    </source>
</evidence>
<reference evidence="1 2" key="1">
    <citation type="submission" date="2020-12" db="EMBL/GenBank/DDBJ databases">
        <title>Genomic characterization of four novel bacteriophages infecting Klebsiella pneumoniae.</title>
        <authorList>
            <person name="Estrada Bonilla B."/>
            <person name="Costa A.R."/>
            <person name="van Rossum T."/>
            <person name="Hagedoorn S."/>
            <person name="Wallinga H."/>
            <person name="Xiao M."/>
            <person name="Song W."/>
            <person name="Haas P.-J."/>
            <person name="Nobrega F.L."/>
            <person name="Brouns S.J.J."/>
        </authorList>
    </citation>
    <scope>NUCLEOTIDE SEQUENCE [LARGE SCALE GENOMIC DNA]</scope>
</reference>
<sequence length="70" mass="7843">MSLAIIPTTAQKIVEITRSKIDPNAVTLIFEDGKDETFLDWFVQKHKPAVGRFLAKDVEGFTHVIDSIEA</sequence>
<proteinExistence type="predicted"/>
<name>A0A7U0GBY0_9CAUD</name>